<dbReference type="InterPro" id="IPR002328">
    <property type="entry name" value="ADH_Zn_CS"/>
</dbReference>
<dbReference type="InterPro" id="IPR036291">
    <property type="entry name" value="NAD(P)-bd_dom_sf"/>
</dbReference>
<keyword evidence="4 6" id="KW-0862">Zinc</keyword>
<dbReference type="InterPro" id="IPR011032">
    <property type="entry name" value="GroES-like_sf"/>
</dbReference>
<dbReference type="InterPro" id="IPR013154">
    <property type="entry name" value="ADH-like_N"/>
</dbReference>
<evidence type="ECO:0000256" key="2">
    <source>
        <dbReference type="ARBA" id="ARBA00008072"/>
    </source>
</evidence>
<evidence type="ECO:0000313" key="9">
    <source>
        <dbReference type="EMBL" id="KAJ6984852.1"/>
    </source>
</evidence>
<evidence type="ECO:0000259" key="8">
    <source>
        <dbReference type="SMART" id="SM00829"/>
    </source>
</evidence>
<protein>
    <recommendedName>
        <fullName evidence="8">Enoyl reductase (ER) domain-containing protein</fullName>
    </recommendedName>
</protein>
<dbReference type="SUPFAM" id="SSF51735">
    <property type="entry name" value="NAD(P)-binding Rossmann-fold domains"/>
    <property type="match status" value="5"/>
</dbReference>
<dbReference type="Pfam" id="PF00107">
    <property type="entry name" value="ADH_zinc_N"/>
    <property type="match status" value="5"/>
</dbReference>
<dbReference type="SUPFAM" id="SSF50129">
    <property type="entry name" value="GroES-like"/>
    <property type="match status" value="5"/>
</dbReference>
<dbReference type="PANTHER" id="PTHR42683">
    <property type="entry name" value="ALDEHYDE REDUCTASE"/>
    <property type="match status" value="1"/>
</dbReference>
<evidence type="ECO:0000256" key="6">
    <source>
        <dbReference type="RuleBase" id="RU361277"/>
    </source>
</evidence>
<dbReference type="Gene3D" id="3.90.180.10">
    <property type="entry name" value="Medium-chain alcohol dehydrogenases, catalytic domain"/>
    <property type="match status" value="5"/>
</dbReference>
<proteinExistence type="inferred from homology"/>
<dbReference type="GO" id="GO:0009809">
    <property type="term" value="P:lignin biosynthetic process"/>
    <property type="evidence" value="ECO:0007669"/>
    <property type="project" value="UniProtKB-ARBA"/>
</dbReference>
<comment type="similarity">
    <text evidence="2 6">Belongs to the zinc-containing alcohol dehydrogenase family.</text>
</comment>
<dbReference type="CDD" id="cd05283">
    <property type="entry name" value="CAD1"/>
    <property type="match status" value="5"/>
</dbReference>
<dbReference type="Gene3D" id="3.40.50.720">
    <property type="entry name" value="NAD(P)-binding Rossmann-like Domain"/>
    <property type="match status" value="5"/>
</dbReference>
<comment type="caution">
    <text evidence="9">The sequence shown here is derived from an EMBL/GenBank/DDBJ whole genome shotgun (WGS) entry which is preliminary data.</text>
</comment>
<gene>
    <name evidence="9" type="ORF">NC653_022983</name>
</gene>
<dbReference type="EMBL" id="JAQIZT010000009">
    <property type="protein sequence ID" value="KAJ6984852.1"/>
    <property type="molecule type" value="Genomic_DNA"/>
</dbReference>
<dbReference type="FunFam" id="3.40.50.720:FF:000022">
    <property type="entry name" value="Cinnamyl alcohol dehydrogenase"/>
    <property type="match status" value="5"/>
</dbReference>
<reference evidence="9" key="1">
    <citation type="journal article" date="2023" name="Mol. Ecol. Resour.">
        <title>Chromosome-level genome assembly of a triploid poplar Populus alba 'Berolinensis'.</title>
        <authorList>
            <person name="Chen S."/>
            <person name="Yu Y."/>
            <person name="Wang X."/>
            <person name="Wang S."/>
            <person name="Zhang T."/>
            <person name="Zhou Y."/>
            <person name="He R."/>
            <person name="Meng N."/>
            <person name="Wang Y."/>
            <person name="Liu W."/>
            <person name="Liu Z."/>
            <person name="Liu J."/>
            <person name="Guo Q."/>
            <person name="Huang H."/>
            <person name="Sederoff R.R."/>
            <person name="Wang G."/>
            <person name="Qu G."/>
            <person name="Chen S."/>
        </authorList>
    </citation>
    <scope>NUCLEOTIDE SEQUENCE</scope>
    <source>
        <strain evidence="9">SC-2020</strain>
    </source>
</reference>
<organism evidence="9 10">
    <name type="scientific">Populus alba x Populus x berolinensis</name>
    <dbReference type="NCBI Taxonomy" id="444605"/>
    <lineage>
        <taxon>Eukaryota</taxon>
        <taxon>Viridiplantae</taxon>
        <taxon>Streptophyta</taxon>
        <taxon>Embryophyta</taxon>
        <taxon>Tracheophyta</taxon>
        <taxon>Spermatophyta</taxon>
        <taxon>Magnoliopsida</taxon>
        <taxon>eudicotyledons</taxon>
        <taxon>Gunneridae</taxon>
        <taxon>Pentapetalae</taxon>
        <taxon>rosids</taxon>
        <taxon>fabids</taxon>
        <taxon>Malpighiales</taxon>
        <taxon>Salicaceae</taxon>
        <taxon>Saliceae</taxon>
        <taxon>Populus</taxon>
    </lineage>
</organism>
<dbReference type="Proteomes" id="UP001164929">
    <property type="component" value="Chromosome 9"/>
</dbReference>
<evidence type="ECO:0000256" key="5">
    <source>
        <dbReference type="ARBA" id="ARBA00023002"/>
    </source>
</evidence>
<feature type="region of interest" description="Disordered" evidence="7">
    <location>
        <begin position="1162"/>
        <end position="1182"/>
    </location>
</feature>
<dbReference type="SMART" id="SM00829">
    <property type="entry name" value="PKS_ER"/>
    <property type="match status" value="1"/>
</dbReference>
<feature type="compositionally biased region" description="Polar residues" evidence="7">
    <location>
        <begin position="1169"/>
        <end position="1182"/>
    </location>
</feature>
<dbReference type="GO" id="GO:0008270">
    <property type="term" value="F:zinc ion binding"/>
    <property type="evidence" value="ECO:0007669"/>
    <property type="project" value="InterPro"/>
</dbReference>
<keyword evidence="10" id="KW-1185">Reference proteome</keyword>
<dbReference type="PROSITE" id="PS00059">
    <property type="entry name" value="ADH_ZINC"/>
    <property type="match status" value="3"/>
</dbReference>
<dbReference type="InterPro" id="IPR020843">
    <property type="entry name" value="ER"/>
</dbReference>
<feature type="compositionally biased region" description="Low complexity" evidence="7">
    <location>
        <begin position="42"/>
        <end position="53"/>
    </location>
</feature>
<accession>A0AAD6MGD1</accession>
<feature type="region of interest" description="Disordered" evidence="7">
    <location>
        <begin position="1"/>
        <end position="53"/>
    </location>
</feature>
<sequence>MEGTMHTPSALPNRANRGGKWQKNLTRKNILPRLLDGQPETNPGSSLLSNSPGGEKDVRLKVLFCGICHTDLHMAKNDWGNSTYPLVPGHEIVGQVTGVGSKVEKFRVGDKVGVAGMIGSCRSCDSCCNNLENYCSEVIITYGAKYQDGTTTYGGYSNIMVVDEHFVVHIPDSLSLDAAAPLLCAGITVYSPLRFYSLDKPGMNVGVVGLGGLGHVAVKFAKAMGVKVTVISTSPNKKQEALEHLGADAFLVSHDQDQMQAAMGTMDGVIDTVSAMHPILPLISLLKTQGKLVLVGAPAKPLELPVFPLIVGRKMVGGSAGGGMQETQEMIDFAAKNNITADIELISMDYVNTAMERLLKTDYQIKQKRGWKWQKNLTRKNILQGLLDGQPETNPGSSLLSNSPGGEKDVRFKVLYCGICHSDLHMAKNEWGTSMYPLVPGHEIVGEVTEVGSKVEKFKVGDKVGVGCMVGSCHSCDSCNSDLENYCPKMILTYSTKYHDGTTTYGGYSDSMVTDEHFVVRIPDNLPLDAAAPLLCAGITVYSPLRFFNLDKPGMHVGVVGLGGLGHVAVKFAKAMGVKVTVISTSPRRNKKPSSILVLTCFYRDQDEMQAAMGTMDGVIDTVSAMHPILPLISLLKTQGKLVLVGAPEKPLELPVFPLIMGRKIVGGSCIGGMKETQEMIDFAAKNNITADIEVISMDYVNTAMERLLKTDAMGVKVTVISTSPRRNKEALEHLGADPFLVSREQDEMTGYLDALCEHRHGCGFRKQIVRYRITTRHYKLVLMHALSAVPNKAKKRVEMAEKSYEEEHPTRAFGWAARDQSGVLSPFKFSRRSTGEKDVRFKVLYCGICHSDLHMAKNEWGTSMYPLVPGHEIVGEVTEVGSKVEKFKVGDKVGVGCMVGSCHSCDSCNSDLENYCPKMILTYSTKYHDGTTTYGGYSDSMVTDEHFVVRIPDNLPLDAAAPLLCAGITVYSPLRFFNLDKPGMHVGVVGLGGLGHVAVKFAKAMGVKVTVISTSPKKKQEALEHLGADLFLVSRDQDEMQAAMGTMDGVIDTVSAMHPILPLISLLKTQGKLVLVGAPEKPLELPVFPLIMGRKIVGGSCIGGMKETQEMIDFAAKNNITADIEVISMDYVNTAMERLLKTDSKRRGKWQKNLTRKNILPRLLDGQPETNPASSLLSNSPGGEKDVRFKVLFCGICHTDLHMAKNDWGMSTYPLVPGKVEKIKVGDKVGVGCMVGSCRSCDSCNSHLENYCPKMILSYASKYHDGTTTYGGYSDIMVVDEHFLVHIPDNLPLDAAAPLLCAGITVYSPLRFFNLDKPGMHVGVVGLGGLGHVAVKFAKAMGVKVTVISTSPKKKQEALEHLGADSFLVSREQDEMQAAMGTMDGVIDTVSAIHPILPLISLLKTQGKLVLVGAPEKPLELPVFPLIMGRKIVGGSSIGGMKETQEMIDFAAKNNITADIEVISMHYVNTAMVRLSKADVRYRFIKVGDKVGVGCMVGSCRSCDSCNNHLENYCPKMILSYASKYHDGTTTYGGYSDIMVVDEHFLVHIPDNLPLDAAAPLLCAGITVYSPLRFYGLDKPGMHVGVVGLGGLGHVAVKFAKAMGVKVTVISTSPKKKQEALEHLGADSFLVSRDQDEMQAAMGTMDGVIDTVSAVHPILPLISLLKTQGKLVLVGAPEKPLELPVFPLIMGRKIVGGSGIGGMKETQEMIDFASKNNITADIEVISMDYVSTAMERLSRTDVRYRFGLFSCPDTRSCTMAFAAMKLLAAAAVMAMLASTVAVSGQDLGELAPAPAPGMDEGAASFSHGMSGPLVCSSLFLSVLALLRH</sequence>
<comment type="cofactor">
    <cofactor evidence="1 6">
        <name>Zn(2+)</name>
        <dbReference type="ChEBI" id="CHEBI:29105"/>
    </cofactor>
</comment>
<keyword evidence="5" id="KW-0560">Oxidoreductase</keyword>
<dbReference type="InterPro" id="IPR047109">
    <property type="entry name" value="CAD-like"/>
</dbReference>
<evidence type="ECO:0000256" key="1">
    <source>
        <dbReference type="ARBA" id="ARBA00001947"/>
    </source>
</evidence>
<dbReference type="GO" id="GO:0016616">
    <property type="term" value="F:oxidoreductase activity, acting on the CH-OH group of donors, NAD or NADP as acceptor"/>
    <property type="evidence" value="ECO:0007669"/>
    <property type="project" value="InterPro"/>
</dbReference>
<feature type="domain" description="Enoyl reductase (ER)" evidence="8">
    <location>
        <begin position="823"/>
        <end position="1145"/>
    </location>
</feature>
<dbReference type="FunFam" id="3.90.180.10:FF:000126">
    <property type="entry name" value="Uncharacterized protein"/>
    <property type="match status" value="2"/>
</dbReference>
<evidence type="ECO:0000313" key="10">
    <source>
        <dbReference type="Proteomes" id="UP001164929"/>
    </source>
</evidence>
<evidence type="ECO:0000256" key="7">
    <source>
        <dbReference type="SAM" id="MobiDB-lite"/>
    </source>
</evidence>
<name>A0AAD6MGD1_9ROSI</name>
<evidence type="ECO:0000256" key="3">
    <source>
        <dbReference type="ARBA" id="ARBA00022723"/>
    </source>
</evidence>
<evidence type="ECO:0000256" key="4">
    <source>
        <dbReference type="ARBA" id="ARBA00022833"/>
    </source>
</evidence>
<dbReference type="Pfam" id="PF08240">
    <property type="entry name" value="ADH_N"/>
    <property type="match status" value="5"/>
</dbReference>
<keyword evidence="3 6" id="KW-0479">Metal-binding</keyword>
<dbReference type="InterPro" id="IPR013149">
    <property type="entry name" value="ADH-like_C"/>
</dbReference>